<proteinExistence type="predicted"/>
<keyword evidence="4" id="KW-0479">Metal-binding</keyword>
<dbReference type="InterPro" id="IPR039537">
    <property type="entry name" value="Retrotran_Ty1/copia-like"/>
</dbReference>
<dbReference type="EMBL" id="AVOT02047985">
    <property type="protein sequence ID" value="MBW0543225.1"/>
    <property type="molecule type" value="Genomic_DNA"/>
</dbReference>
<evidence type="ECO:0000256" key="13">
    <source>
        <dbReference type="ARBA" id="ARBA00048173"/>
    </source>
</evidence>
<evidence type="ECO:0000256" key="4">
    <source>
        <dbReference type="ARBA" id="ARBA00022723"/>
    </source>
</evidence>
<dbReference type="GO" id="GO:0016787">
    <property type="term" value="F:hydrolase activity"/>
    <property type="evidence" value="ECO:0007669"/>
    <property type="project" value="UniProtKB-KW"/>
</dbReference>
<protein>
    <recommendedName>
        <fullName evidence="15">Integrase catalytic domain-containing protein</fullName>
    </recommendedName>
</protein>
<evidence type="ECO:0000256" key="5">
    <source>
        <dbReference type="ARBA" id="ARBA00022759"/>
    </source>
</evidence>
<dbReference type="GO" id="GO:0005634">
    <property type="term" value="C:nucleus"/>
    <property type="evidence" value="ECO:0007669"/>
    <property type="project" value="UniProtKB-ARBA"/>
</dbReference>
<dbReference type="GO" id="GO:0003887">
    <property type="term" value="F:DNA-directed DNA polymerase activity"/>
    <property type="evidence" value="ECO:0007669"/>
    <property type="project" value="UniProtKB-KW"/>
</dbReference>
<keyword evidence="11" id="KW-0239">DNA-directed DNA polymerase</keyword>
<evidence type="ECO:0000256" key="7">
    <source>
        <dbReference type="ARBA" id="ARBA00022842"/>
    </source>
</evidence>
<dbReference type="InterPro" id="IPR001584">
    <property type="entry name" value="Integrase_cat-core"/>
</dbReference>
<keyword evidence="1" id="KW-0815">Transposition</keyword>
<evidence type="ECO:0000256" key="3">
    <source>
        <dbReference type="ARBA" id="ARBA00022722"/>
    </source>
</evidence>
<comment type="catalytic activity">
    <reaction evidence="13">
        <text>DNA(n) + a 2'-deoxyribonucleoside 5'-triphosphate = DNA(n+1) + diphosphate</text>
        <dbReference type="Rhea" id="RHEA:22508"/>
        <dbReference type="Rhea" id="RHEA-COMP:17339"/>
        <dbReference type="Rhea" id="RHEA-COMP:17340"/>
        <dbReference type="ChEBI" id="CHEBI:33019"/>
        <dbReference type="ChEBI" id="CHEBI:61560"/>
        <dbReference type="ChEBI" id="CHEBI:173112"/>
        <dbReference type="EC" id="2.7.7.49"/>
    </reaction>
</comment>
<evidence type="ECO:0000259" key="15">
    <source>
        <dbReference type="PROSITE" id="PS50994"/>
    </source>
</evidence>
<dbReference type="PANTHER" id="PTHR42648">
    <property type="entry name" value="TRANSPOSASE, PUTATIVE-RELATED"/>
    <property type="match status" value="1"/>
</dbReference>
<evidence type="ECO:0000256" key="2">
    <source>
        <dbReference type="ARBA" id="ARBA00022695"/>
    </source>
</evidence>
<evidence type="ECO:0000256" key="10">
    <source>
        <dbReference type="ARBA" id="ARBA00022918"/>
    </source>
</evidence>
<organism evidence="16 17">
    <name type="scientific">Austropuccinia psidii MF-1</name>
    <dbReference type="NCBI Taxonomy" id="1389203"/>
    <lineage>
        <taxon>Eukaryota</taxon>
        <taxon>Fungi</taxon>
        <taxon>Dikarya</taxon>
        <taxon>Basidiomycota</taxon>
        <taxon>Pucciniomycotina</taxon>
        <taxon>Pucciniomycetes</taxon>
        <taxon>Pucciniales</taxon>
        <taxon>Sphaerophragmiaceae</taxon>
        <taxon>Austropuccinia</taxon>
    </lineage>
</organism>
<dbReference type="GO" id="GO:0015074">
    <property type="term" value="P:DNA integration"/>
    <property type="evidence" value="ECO:0007669"/>
    <property type="project" value="UniProtKB-KW"/>
</dbReference>
<evidence type="ECO:0000256" key="9">
    <source>
        <dbReference type="ARBA" id="ARBA00022908"/>
    </source>
</evidence>
<dbReference type="InterPro" id="IPR012337">
    <property type="entry name" value="RNaseH-like_sf"/>
</dbReference>
<dbReference type="SUPFAM" id="SSF53098">
    <property type="entry name" value="Ribonuclease H-like"/>
    <property type="match status" value="1"/>
</dbReference>
<evidence type="ECO:0000256" key="11">
    <source>
        <dbReference type="ARBA" id="ARBA00022932"/>
    </source>
</evidence>
<dbReference type="GO" id="GO:0046872">
    <property type="term" value="F:metal ion binding"/>
    <property type="evidence" value="ECO:0007669"/>
    <property type="project" value="UniProtKB-KW"/>
</dbReference>
<keyword evidence="17" id="KW-1185">Reference proteome</keyword>
<keyword evidence="5" id="KW-0255">Endonuclease</keyword>
<keyword evidence="6" id="KW-0378">Hydrolase</keyword>
<reference evidence="16" key="1">
    <citation type="submission" date="2021-03" db="EMBL/GenBank/DDBJ databases">
        <title>Draft genome sequence of rust myrtle Austropuccinia psidii MF-1, a brazilian biotype.</title>
        <authorList>
            <person name="Quecine M.C."/>
            <person name="Pachon D.M.R."/>
            <person name="Bonatelli M.L."/>
            <person name="Correr F.H."/>
            <person name="Franceschini L.M."/>
            <person name="Leite T.F."/>
            <person name="Margarido G.R.A."/>
            <person name="Almeida C.A."/>
            <person name="Ferrarezi J.A."/>
            <person name="Labate C.A."/>
        </authorList>
    </citation>
    <scope>NUCLEOTIDE SEQUENCE</scope>
    <source>
        <strain evidence="16">MF-1</strain>
    </source>
</reference>
<dbReference type="Gene3D" id="3.30.420.10">
    <property type="entry name" value="Ribonuclease H-like superfamily/Ribonuclease H"/>
    <property type="match status" value="1"/>
</dbReference>
<dbReference type="GO" id="GO:0003723">
    <property type="term" value="F:RNA binding"/>
    <property type="evidence" value="ECO:0007669"/>
    <property type="project" value="UniProtKB-KW"/>
</dbReference>
<evidence type="ECO:0000256" key="12">
    <source>
        <dbReference type="ARBA" id="ARBA00023172"/>
    </source>
</evidence>
<keyword evidence="2" id="KW-0548">Nucleotidyltransferase</keyword>
<dbReference type="GO" id="GO:0006310">
    <property type="term" value="P:DNA recombination"/>
    <property type="evidence" value="ECO:0007669"/>
    <property type="project" value="UniProtKB-KW"/>
</dbReference>
<dbReference type="GO" id="GO:0004519">
    <property type="term" value="F:endonuclease activity"/>
    <property type="evidence" value="ECO:0007669"/>
    <property type="project" value="UniProtKB-KW"/>
</dbReference>
<keyword evidence="7" id="KW-0460">Magnesium</keyword>
<gene>
    <name evidence="16" type="ORF">O181_082940</name>
</gene>
<evidence type="ECO:0000256" key="6">
    <source>
        <dbReference type="ARBA" id="ARBA00022801"/>
    </source>
</evidence>
<keyword evidence="8" id="KW-0694">RNA-binding</keyword>
<dbReference type="Proteomes" id="UP000765509">
    <property type="component" value="Unassembled WGS sequence"/>
</dbReference>
<dbReference type="AlphaFoldDB" id="A0A9Q3FM65"/>
<keyword evidence="10" id="KW-0695">RNA-directed DNA polymerase</keyword>
<keyword evidence="3" id="KW-0540">Nuclease</keyword>
<sequence length="183" mass="20634">MLPFNKHFGDVTQPLDCVHLDLFVIINNHIENLHDPKIKTIVLDRGAEFVNEKFKKISQTDSFIHILSPPETPQHNGFSERANQTIIEKGRCILNHPNLPKKYWAEAVNTATFLSNLIPTPSRSNCSPYAIWKGLPPRVKRLQGFGCQAIILIPRSQKNCKFGPVGEEGVYLGYENDNTAAQT</sequence>
<evidence type="ECO:0000313" key="17">
    <source>
        <dbReference type="Proteomes" id="UP000765509"/>
    </source>
</evidence>
<comment type="caution">
    <text evidence="16">The sequence shown here is derived from an EMBL/GenBank/DDBJ whole genome shotgun (WGS) entry which is preliminary data.</text>
</comment>
<keyword evidence="11" id="KW-0808">Transferase</keyword>
<dbReference type="GO" id="GO:0032196">
    <property type="term" value="P:transposition"/>
    <property type="evidence" value="ECO:0007669"/>
    <property type="project" value="UniProtKB-KW"/>
</dbReference>
<name>A0A9Q3FM65_9BASI</name>
<dbReference type="OrthoDB" id="4096181at2759"/>
<dbReference type="GO" id="GO:0003964">
    <property type="term" value="F:RNA-directed DNA polymerase activity"/>
    <property type="evidence" value="ECO:0007669"/>
    <property type="project" value="UniProtKB-KW"/>
</dbReference>
<dbReference type="InterPro" id="IPR036397">
    <property type="entry name" value="RNaseH_sf"/>
</dbReference>
<evidence type="ECO:0000256" key="8">
    <source>
        <dbReference type="ARBA" id="ARBA00022884"/>
    </source>
</evidence>
<dbReference type="PANTHER" id="PTHR42648:SF11">
    <property type="entry name" value="TRANSPOSON TY4-P GAG-POL POLYPROTEIN"/>
    <property type="match status" value="1"/>
</dbReference>
<evidence type="ECO:0000313" key="16">
    <source>
        <dbReference type="EMBL" id="MBW0543225.1"/>
    </source>
</evidence>
<dbReference type="PROSITE" id="PS50994">
    <property type="entry name" value="INTEGRASE"/>
    <property type="match status" value="1"/>
</dbReference>
<keyword evidence="12" id="KW-0233">DNA recombination</keyword>
<feature type="domain" description="Integrase catalytic" evidence="15">
    <location>
        <begin position="33"/>
        <end position="136"/>
    </location>
</feature>
<keyword evidence="9" id="KW-0229">DNA integration</keyword>
<evidence type="ECO:0000256" key="14">
    <source>
        <dbReference type="ARBA" id="ARBA00049244"/>
    </source>
</evidence>
<evidence type="ECO:0000256" key="1">
    <source>
        <dbReference type="ARBA" id="ARBA00022578"/>
    </source>
</evidence>
<comment type="catalytic activity">
    <reaction evidence="14">
        <text>DNA(n) + a 2'-deoxyribonucleoside 5'-triphosphate = DNA(n+1) + diphosphate</text>
        <dbReference type="Rhea" id="RHEA:22508"/>
        <dbReference type="Rhea" id="RHEA-COMP:17339"/>
        <dbReference type="Rhea" id="RHEA-COMP:17340"/>
        <dbReference type="ChEBI" id="CHEBI:33019"/>
        <dbReference type="ChEBI" id="CHEBI:61560"/>
        <dbReference type="ChEBI" id="CHEBI:173112"/>
        <dbReference type="EC" id="2.7.7.7"/>
    </reaction>
</comment>
<accession>A0A9Q3FM65</accession>